<feature type="region of interest" description="Disordered" evidence="1">
    <location>
        <begin position="312"/>
        <end position="363"/>
    </location>
</feature>
<evidence type="ECO:0000313" key="3">
    <source>
        <dbReference type="Proteomes" id="UP001174936"/>
    </source>
</evidence>
<feature type="compositionally biased region" description="Basic and acidic residues" evidence="1">
    <location>
        <begin position="60"/>
        <end position="74"/>
    </location>
</feature>
<comment type="caution">
    <text evidence="2">The sequence shown here is derived from an EMBL/GenBank/DDBJ whole genome shotgun (WGS) entry which is preliminary data.</text>
</comment>
<reference evidence="2" key="1">
    <citation type="submission" date="2023-06" db="EMBL/GenBank/DDBJ databases">
        <title>Genome-scale phylogeny and comparative genomics of the fungal order Sordariales.</title>
        <authorList>
            <consortium name="Lawrence Berkeley National Laboratory"/>
            <person name="Hensen N."/>
            <person name="Bonometti L."/>
            <person name="Westerberg I."/>
            <person name="Brannstrom I.O."/>
            <person name="Guillou S."/>
            <person name="Cros-Aarteil S."/>
            <person name="Calhoun S."/>
            <person name="Haridas S."/>
            <person name="Kuo A."/>
            <person name="Mondo S."/>
            <person name="Pangilinan J."/>
            <person name="Riley R."/>
            <person name="Labutti K."/>
            <person name="Andreopoulos B."/>
            <person name="Lipzen A."/>
            <person name="Chen C."/>
            <person name="Yanf M."/>
            <person name="Daum C."/>
            <person name="Ng V."/>
            <person name="Clum A."/>
            <person name="Steindorff A."/>
            <person name="Ohm R."/>
            <person name="Martin F."/>
            <person name="Silar P."/>
            <person name="Natvig D."/>
            <person name="Lalanne C."/>
            <person name="Gautier V."/>
            <person name="Ament-Velasquez S.L."/>
            <person name="Kruys A."/>
            <person name="Hutchinson M.I."/>
            <person name="Powell A.J."/>
            <person name="Barry K."/>
            <person name="Miller A.N."/>
            <person name="Grigoriev I.V."/>
            <person name="Debuchy R."/>
            <person name="Gladieux P."/>
            <person name="Thoren M.H."/>
            <person name="Johannesson H."/>
        </authorList>
    </citation>
    <scope>NUCLEOTIDE SEQUENCE</scope>
    <source>
        <strain evidence="2">SMH2532-1</strain>
    </source>
</reference>
<proteinExistence type="predicted"/>
<dbReference type="Proteomes" id="UP001174936">
    <property type="component" value="Unassembled WGS sequence"/>
</dbReference>
<dbReference type="AlphaFoldDB" id="A0AA40CJQ2"/>
<gene>
    <name evidence="2" type="ORF">B0T16DRAFT_357193</name>
</gene>
<feature type="region of interest" description="Disordered" evidence="1">
    <location>
        <begin position="56"/>
        <end position="138"/>
    </location>
</feature>
<dbReference type="EMBL" id="JAULSV010000006">
    <property type="protein sequence ID" value="KAK0640925.1"/>
    <property type="molecule type" value="Genomic_DNA"/>
</dbReference>
<protein>
    <submittedName>
        <fullName evidence="2">Uncharacterized protein</fullName>
    </submittedName>
</protein>
<sequence>MSKRPGVDWEVVPSSQWAESLDSFNATSSTPVDPSAGETSGYWEEVIPDSCPTAEYGLFAHHEPPETKRQRRDSISAPDALPDFIPPAQPITRKFRVTKSFGSGDHGGGEKKGLSSEASAWDTSAPPSIGVPSLTWSSGPAIQLDPTLNFGNLELKTPVSRPPPATHSSLPYDYFQNLPERIFDPRSHEQGENFLPNQRADSFQGHFLGVPSPEVLPPTPQEEDTYIIGTSDEEDLAKLIDSISAKPMQIPPSSVIRSMDSGSSREVFDPNLPGSPPEKAQNNTTSENVQVKEEDLLDSDVEWDEIIELLPSRPHDPSLSVSPQETTPRPLPKPQEVKPLQLTPQHKPFPRPPFPTPIRDKSPIAGLSRSSILRTCFRIGQLLNETKKCFDAKQDAIFELYARVNYSSREKNARVQHFQFMDLFTEHPPIPSGTLNGWKTGSLIDEQSQLFLGSGGGRDAKMCRCICKPVREKKRDLGWSFSVLSIREADWEEIEAMKRMMCGA</sequence>
<evidence type="ECO:0000313" key="2">
    <source>
        <dbReference type="EMBL" id="KAK0640925.1"/>
    </source>
</evidence>
<feature type="region of interest" description="Disordered" evidence="1">
    <location>
        <begin position="203"/>
        <end position="222"/>
    </location>
</feature>
<organism evidence="2 3">
    <name type="scientific">Cercophora newfieldiana</name>
    <dbReference type="NCBI Taxonomy" id="92897"/>
    <lineage>
        <taxon>Eukaryota</taxon>
        <taxon>Fungi</taxon>
        <taxon>Dikarya</taxon>
        <taxon>Ascomycota</taxon>
        <taxon>Pezizomycotina</taxon>
        <taxon>Sordariomycetes</taxon>
        <taxon>Sordariomycetidae</taxon>
        <taxon>Sordariales</taxon>
        <taxon>Lasiosphaeriaceae</taxon>
        <taxon>Cercophora</taxon>
    </lineage>
</organism>
<feature type="compositionally biased region" description="Polar residues" evidence="1">
    <location>
        <begin position="116"/>
        <end position="126"/>
    </location>
</feature>
<accession>A0AA40CJQ2</accession>
<feature type="region of interest" description="Disordered" evidence="1">
    <location>
        <begin position="250"/>
        <end position="297"/>
    </location>
</feature>
<feature type="compositionally biased region" description="Polar residues" evidence="1">
    <location>
        <begin position="22"/>
        <end position="32"/>
    </location>
</feature>
<feature type="region of interest" description="Disordered" evidence="1">
    <location>
        <begin position="22"/>
        <end position="43"/>
    </location>
</feature>
<name>A0AA40CJQ2_9PEZI</name>
<feature type="region of interest" description="Disordered" evidence="1">
    <location>
        <begin position="152"/>
        <end position="171"/>
    </location>
</feature>
<feature type="compositionally biased region" description="Polar residues" evidence="1">
    <location>
        <begin position="251"/>
        <end position="264"/>
    </location>
</feature>
<evidence type="ECO:0000256" key="1">
    <source>
        <dbReference type="SAM" id="MobiDB-lite"/>
    </source>
</evidence>
<keyword evidence="3" id="KW-1185">Reference proteome</keyword>
<feature type="compositionally biased region" description="Polar residues" evidence="1">
    <location>
        <begin position="280"/>
        <end position="289"/>
    </location>
</feature>